<dbReference type="Proteomes" id="UP000229554">
    <property type="component" value="Unassembled WGS sequence"/>
</dbReference>
<evidence type="ECO:0000313" key="1">
    <source>
        <dbReference type="EMBL" id="PJE62843.1"/>
    </source>
</evidence>
<proteinExistence type="predicted"/>
<evidence type="ECO:0000313" key="2">
    <source>
        <dbReference type="Proteomes" id="UP000229554"/>
    </source>
</evidence>
<name>A0A2M8KSF7_9BACT</name>
<protein>
    <submittedName>
        <fullName evidence="1">Uncharacterized protein</fullName>
    </submittedName>
</protein>
<sequence length="423" mass="48401">MDSEAQIIPDNRAEVRKINVLLERYREEVGGFDLVPVGNCGYILQRQSHKPMAGNDWAMFDYDDTLAAYTEAKTQRQELYMKYLRGLDIDISSELAAQVMQVSDVFSRWEEQKGEGKLYHVGAHMTALQWATNELKDKDSTHGESLVRIQTLLNRIRPTHTNKSSAQNDDPFYIRESDQKFILKNPNAMWSKALEDIFQKTTMNPPLYDETVAAAVDIGTPPDSIHRINVSIFSRGEIYFQLAKILELLKQNPDLPISQIWLTKKSKGDFIVEAVESNATAQLEQEYIPQDMLDETDDGPSYGSGYVLGQFPHTVVVFDDNPKELISIVSTNEYLKSNSGASFVSVRSIRKGTREQLREWQMQTKYGTVDFTAKSYVPRDISNIFLMNRYYAIKTRLGQNHPNTIKLSQELSRRGINILSYNR</sequence>
<comment type="caution">
    <text evidence="1">The sequence shown here is derived from an EMBL/GenBank/DDBJ whole genome shotgun (WGS) entry which is preliminary data.</text>
</comment>
<organism evidence="1 2">
    <name type="scientific">Candidatus Roizmanbacteria bacterium CG10_big_fil_rev_8_21_14_0_10_39_6</name>
    <dbReference type="NCBI Taxonomy" id="1974853"/>
    <lineage>
        <taxon>Bacteria</taxon>
        <taxon>Candidatus Roizmaniibacteriota</taxon>
    </lineage>
</organism>
<dbReference type="EMBL" id="PFED01000116">
    <property type="protein sequence ID" value="PJE62843.1"/>
    <property type="molecule type" value="Genomic_DNA"/>
</dbReference>
<gene>
    <name evidence="1" type="ORF">COU88_02760</name>
</gene>
<accession>A0A2M8KSF7</accession>
<reference evidence="2" key="1">
    <citation type="submission" date="2017-09" db="EMBL/GenBank/DDBJ databases">
        <title>Depth-based differentiation of microbial function through sediment-hosted aquifers and enrichment of novel symbionts in the deep terrestrial subsurface.</title>
        <authorList>
            <person name="Probst A.J."/>
            <person name="Ladd B."/>
            <person name="Jarett J.K."/>
            <person name="Geller-Mcgrath D.E."/>
            <person name="Sieber C.M.K."/>
            <person name="Emerson J.B."/>
            <person name="Anantharaman K."/>
            <person name="Thomas B.C."/>
            <person name="Malmstrom R."/>
            <person name="Stieglmeier M."/>
            <person name="Klingl A."/>
            <person name="Woyke T."/>
            <person name="Ryan C.M."/>
            <person name="Banfield J.F."/>
        </authorList>
    </citation>
    <scope>NUCLEOTIDE SEQUENCE [LARGE SCALE GENOMIC DNA]</scope>
</reference>
<dbReference type="AlphaFoldDB" id="A0A2M8KSF7"/>